<feature type="non-terminal residue" evidence="2">
    <location>
        <position position="256"/>
    </location>
</feature>
<feature type="domain" description="Tc1-like transposase DDE" evidence="1">
    <location>
        <begin position="142"/>
        <end position="256"/>
    </location>
</feature>
<evidence type="ECO:0000313" key="3">
    <source>
        <dbReference type="Proteomes" id="UP001232992"/>
    </source>
</evidence>
<dbReference type="Pfam" id="PF13358">
    <property type="entry name" value="DDE_3"/>
    <property type="match status" value="1"/>
</dbReference>
<organism evidence="2 3">
    <name type="scientific">Roseofilum casamattae BLCC-M143</name>
    <dbReference type="NCBI Taxonomy" id="3022442"/>
    <lineage>
        <taxon>Bacteria</taxon>
        <taxon>Bacillati</taxon>
        <taxon>Cyanobacteriota</taxon>
        <taxon>Cyanophyceae</taxon>
        <taxon>Desertifilales</taxon>
        <taxon>Desertifilaceae</taxon>
        <taxon>Roseofilum</taxon>
        <taxon>Roseofilum casamattae</taxon>
    </lineage>
</organism>
<gene>
    <name evidence="2" type="ORF">PMH09_18680</name>
</gene>
<evidence type="ECO:0000313" key="2">
    <source>
        <dbReference type="EMBL" id="MDJ1185218.1"/>
    </source>
</evidence>
<accession>A0ABT7C199</accession>
<dbReference type="InterPro" id="IPR038717">
    <property type="entry name" value="Tc1-like_DDE_dom"/>
</dbReference>
<dbReference type="EMBL" id="JAQOSQ010000028">
    <property type="protein sequence ID" value="MDJ1185218.1"/>
    <property type="molecule type" value="Genomic_DNA"/>
</dbReference>
<keyword evidence="3" id="KW-1185">Reference proteome</keyword>
<dbReference type="SUPFAM" id="SSF46689">
    <property type="entry name" value="Homeodomain-like"/>
    <property type="match status" value="1"/>
</dbReference>
<protein>
    <submittedName>
        <fullName evidence="2">Transposase</fullName>
    </submittedName>
</protein>
<dbReference type="InterPro" id="IPR009057">
    <property type="entry name" value="Homeodomain-like_sf"/>
</dbReference>
<comment type="caution">
    <text evidence="2">The sequence shown here is derived from an EMBL/GenBank/DDBJ whole genome shotgun (WGS) entry which is preliminary data.</text>
</comment>
<dbReference type="RefSeq" id="WP_283759865.1">
    <property type="nucleotide sequence ID" value="NZ_JAQOSQ010000028.1"/>
</dbReference>
<dbReference type="Proteomes" id="UP001232992">
    <property type="component" value="Unassembled WGS sequence"/>
</dbReference>
<reference evidence="2 3" key="1">
    <citation type="submission" date="2023-01" db="EMBL/GenBank/DDBJ databases">
        <title>Novel diversity within Roseofilum (Cyanobacteria; Desertifilaceae) from marine benthic mats with descriptions of four novel species.</title>
        <authorList>
            <person name="Wang Y."/>
            <person name="Berthold D.E."/>
            <person name="Hu J."/>
            <person name="Lefler F.W."/>
            <person name="Laughinghouse H.D. IV."/>
        </authorList>
    </citation>
    <scope>NUCLEOTIDE SEQUENCE [LARGE SCALE GENOMIC DNA]</scope>
    <source>
        <strain evidence="2 3">BLCC-M143</strain>
    </source>
</reference>
<name>A0ABT7C199_9CYAN</name>
<proteinExistence type="predicted"/>
<evidence type="ECO:0000259" key="1">
    <source>
        <dbReference type="Pfam" id="PF13358"/>
    </source>
</evidence>
<sequence>MSNPNLKYRIKLSVEQRQELLEIAKNGKKSAKEICHANVLLMADDNAIEGRWRDVDISAALNMHVNTIASIRKKFVQGGIQPAVERKPRSSPPNPPKLDGRQKAYLIALCCSEAPQGRVRWTLQLLTQEFNARSLAVSISKEEDYHYGRHGTQAIFMFIDPNRGWRRVSNRQQRTKKDWAEEIEQLLEVDYPDARKIKLVSDNLNTHNISSLYAKFPAQKARRLARRLEMYHTPRNGSWLNMAETELSVLSKQCLD</sequence>